<dbReference type="HOGENOM" id="CLU_055789_2_1_6"/>
<reference evidence="2 3" key="1">
    <citation type="journal article" date="2011" name="Stand. Genomic Sci.">
        <title>Complete genome sequence of 'Thioalkalivibrio sulfidophilus' HL-EbGr7.</title>
        <authorList>
            <person name="Muyzer G."/>
            <person name="Sorokin D.Y."/>
            <person name="Mavromatis K."/>
            <person name="Lapidus A."/>
            <person name="Clum A."/>
            <person name="Ivanova N."/>
            <person name="Pati A."/>
            <person name="d'Haeseleer P."/>
            <person name="Woyke T."/>
            <person name="Kyrpides N.C."/>
        </authorList>
    </citation>
    <scope>NUCLEOTIDE SEQUENCE [LARGE SCALE GENOMIC DNA]</scope>
    <source>
        <strain evidence="2 3">HL-EbGR7</strain>
    </source>
</reference>
<name>B8GRE8_THISH</name>
<protein>
    <submittedName>
        <fullName evidence="2">Outer membrane protein domain-containing protein</fullName>
    </submittedName>
</protein>
<feature type="signal peptide" evidence="1">
    <location>
        <begin position="1"/>
        <end position="22"/>
    </location>
</feature>
<dbReference type="Proteomes" id="UP000002383">
    <property type="component" value="Chromosome"/>
</dbReference>
<proteinExistence type="predicted"/>
<dbReference type="KEGG" id="tgr:Tgr7_1417"/>
<sequence precursor="true">MKPGSAIALALVLSGVSGVAAAQGIALGAKVGTTGLGLEATLGMTETLNLRGGIYGLKYGYDFEEEGIDYKGDLHLQSAAAMLDWHPGGGGFRMTAGLFYNGNELKGRAAGDLEIGNDTYDVRLDATVDWTDAAPYLGIGYGNAVRGGRVAFALDAGVMFTGSPDVRLSATGPGTSDPGFEDDLRREEQSLKDELSDFKLYPVVSLGVTYRF</sequence>
<accession>B8GRE8</accession>
<keyword evidence="3" id="KW-1185">Reference proteome</keyword>
<gene>
    <name evidence="2" type="ordered locus">Tgr7_1417</name>
</gene>
<dbReference type="eggNOG" id="COG4625">
    <property type="taxonomic scope" value="Bacteria"/>
</dbReference>
<evidence type="ECO:0000313" key="3">
    <source>
        <dbReference type="Proteomes" id="UP000002383"/>
    </source>
</evidence>
<feature type="chain" id="PRO_5002870576" evidence="1">
    <location>
        <begin position="23"/>
        <end position="212"/>
    </location>
</feature>
<evidence type="ECO:0000256" key="1">
    <source>
        <dbReference type="SAM" id="SignalP"/>
    </source>
</evidence>
<dbReference type="RefSeq" id="WP_012637985.1">
    <property type="nucleotide sequence ID" value="NC_011901.1"/>
</dbReference>
<dbReference type="Gene3D" id="2.40.160.170">
    <property type="match status" value="1"/>
</dbReference>
<dbReference type="EMBL" id="CP001339">
    <property type="protein sequence ID" value="ACL72502.1"/>
    <property type="molecule type" value="Genomic_DNA"/>
</dbReference>
<organism evidence="2 3">
    <name type="scientific">Thioalkalivibrio sulfidiphilus (strain HL-EbGR7)</name>
    <dbReference type="NCBI Taxonomy" id="396588"/>
    <lineage>
        <taxon>Bacteria</taxon>
        <taxon>Pseudomonadati</taxon>
        <taxon>Pseudomonadota</taxon>
        <taxon>Gammaproteobacteria</taxon>
        <taxon>Chromatiales</taxon>
        <taxon>Ectothiorhodospiraceae</taxon>
        <taxon>Thioalkalivibrio</taxon>
    </lineage>
</organism>
<dbReference type="OrthoDB" id="517121at2"/>
<dbReference type="AlphaFoldDB" id="B8GRE8"/>
<keyword evidence="1" id="KW-0732">Signal</keyword>
<evidence type="ECO:0000313" key="2">
    <source>
        <dbReference type="EMBL" id="ACL72502.1"/>
    </source>
</evidence>
<dbReference type="STRING" id="396588.Tgr7_1417"/>